<protein>
    <submittedName>
        <fullName evidence="1">Uncharacterized protein</fullName>
    </submittedName>
</protein>
<organism evidence="1">
    <name type="scientific">Arundo donax</name>
    <name type="common">Giant reed</name>
    <name type="synonym">Donax arundinaceus</name>
    <dbReference type="NCBI Taxonomy" id="35708"/>
    <lineage>
        <taxon>Eukaryota</taxon>
        <taxon>Viridiplantae</taxon>
        <taxon>Streptophyta</taxon>
        <taxon>Embryophyta</taxon>
        <taxon>Tracheophyta</taxon>
        <taxon>Spermatophyta</taxon>
        <taxon>Magnoliopsida</taxon>
        <taxon>Liliopsida</taxon>
        <taxon>Poales</taxon>
        <taxon>Poaceae</taxon>
        <taxon>PACMAD clade</taxon>
        <taxon>Arundinoideae</taxon>
        <taxon>Arundineae</taxon>
        <taxon>Arundo</taxon>
    </lineage>
</organism>
<evidence type="ECO:0000313" key="1">
    <source>
        <dbReference type="EMBL" id="JAE10520.1"/>
    </source>
</evidence>
<name>A0A0A9FBV4_ARUDO</name>
<reference evidence="1" key="2">
    <citation type="journal article" date="2015" name="Data Brief">
        <title>Shoot transcriptome of the giant reed, Arundo donax.</title>
        <authorList>
            <person name="Barrero R.A."/>
            <person name="Guerrero F.D."/>
            <person name="Moolhuijzen P."/>
            <person name="Goolsby J.A."/>
            <person name="Tidwell J."/>
            <person name="Bellgard S.E."/>
            <person name="Bellgard M.I."/>
        </authorList>
    </citation>
    <scope>NUCLEOTIDE SEQUENCE</scope>
    <source>
        <tissue evidence="1">Shoot tissue taken approximately 20 cm above the soil surface</tissue>
    </source>
</reference>
<accession>A0A0A9FBV4</accession>
<reference evidence="1" key="1">
    <citation type="submission" date="2014-09" db="EMBL/GenBank/DDBJ databases">
        <authorList>
            <person name="Magalhaes I.L.F."/>
            <person name="Oliveira U."/>
            <person name="Santos F.R."/>
            <person name="Vidigal T.H.D.A."/>
            <person name="Brescovit A.D."/>
            <person name="Santos A.J."/>
        </authorList>
    </citation>
    <scope>NUCLEOTIDE SEQUENCE</scope>
    <source>
        <tissue evidence="1">Shoot tissue taken approximately 20 cm above the soil surface</tissue>
    </source>
</reference>
<proteinExistence type="predicted"/>
<dbReference type="EMBL" id="GBRH01187376">
    <property type="protein sequence ID" value="JAE10520.1"/>
    <property type="molecule type" value="Transcribed_RNA"/>
</dbReference>
<dbReference type="AlphaFoldDB" id="A0A0A9FBV4"/>
<sequence>MNAWSSPESCKWNNCCSCQSMAASRDPGRCGDAADSPLPAPRWCCFFMSSLTRRWRRPEMKKMTARITMMNNTAGLILPLPPPLPPGVCTCGGDWVFSGSESLMTPCSLGEEDG</sequence>